<dbReference type="InterPro" id="IPR054354">
    <property type="entry name" value="DYNC2H1-like_lid"/>
</dbReference>
<dbReference type="InterPro" id="IPR002049">
    <property type="entry name" value="LE_dom"/>
</dbReference>
<dbReference type="Gene3D" id="1.20.920.30">
    <property type="match status" value="1"/>
</dbReference>
<dbReference type="FunFam" id="3.40.50.300:FF:000996">
    <property type="entry name" value="Cytoplasmic dynein heavy chain"/>
    <property type="match status" value="1"/>
</dbReference>
<keyword evidence="18" id="KW-0505">Motor protein</keyword>
<feature type="domain" description="Laminin EGF-like" evidence="25">
    <location>
        <begin position="1136"/>
        <end position="1182"/>
    </location>
</feature>
<keyword evidence="7" id="KW-0272">Extracellular matrix</keyword>
<feature type="disulfide bond" evidence="22">
    <location>
        <begin position="1157"/>
        <end position="1166"/>
    </location>
</feature>
<keyword evidence="15" id="KW-0243">Dynein</keyword>
<feature type="disulfide bond" evidence="22">
    <location>
        <begin position="830"/>
        <end position="842"/>
    </location>
</feature>
<dbReference type="Gene3D" id="1.20.58.1120">
    <property type="match status" value="1"/>
</dbReference>
<evidence type="ECO:0000256" key="7">
    <source>
        <dbReference type="ARBA" id="ARBA00022530"/>
    </source>
</evidence>
<keyword evidence="29" id="KW-1185">Reference proteome</keyword>
<evidence type="ECO:0000256" key="9">
    <source>
        <dbReference type="ARBA" id="ARBA00022729"/>
    </source>
</evidence>
<dbReference type="Pfam" id="PF21199">
    <property type="entry name" value="LAMININ_IV_B"/>
    <property type="match status" value="1"/>
</dbReference>
<dbReference type="SUPFAM" id="SSF57997">
    <property type="entry name" value="Tropomyosin"/>
    <property type="match status" value="1"/>
</dbReference>
<feature type="coiled-coil region" evidence="23">
    <location>
        <begin position="3438"/>
        <end position="3535"/>
    </location>
</feature>
<keyword evidence="14" id="KW-0130">Cell adhesion</keyword>
<evidence type="ECO:0000256" key="18">
    <source>
        <dbReference type="ARBA" id="ARBA00023175"/>
    </source>
</evidence>
<sequence>MATFPCIFFAALITIGGAVYNRDRDRQRADPRLLDRACELSSCYPATGNLLIGREARLSASSTCGAYGRERYCIVSHLEERKKCFWCDSTDNTVHNPHLNHRIQNIIYKYYPGTRTKSWWQSENGKENVTIQLDMEAEFHLTHLIIQFKTFRPKAMLVERSFDFGKTWRVYRYFAHNCDEAFPSVPKHTQRSLTEVVCESRYSGVAPSTEGEVIFRVLPPNINVTNPYSEEVQNLLRMTNLRINFTKLHTLGDDLLDNRAEIQEKYYYSIYEMTVRGSCSCYGHASRCLPMPGVESKNNMVHGRCECTHNTRGLNCEYCEDFYNDLPWQPAVGKTSNACKRCTCNNHATSCHFDAAVYNKTGKISGGVCDNCQHNTMGVNCERCKPTFFKDPSLDIQSPDVCKQCDCDPEGTTDKEILCDDETDTANNKTAGRCLCKANVDGPRCDRCRDGYWNFDPANPEGCESCTCNSLGTINERGCDPATGNCFCKRHVTGRNCDQCLPEFYGLSDSDDGCSPCDCDVGGSIDRDCDVITGQCKCRPNVTGRRCDQPIQNFFVGALDSIVFEAESSQCDSQIDDNAIQSQLCHVVIRENFPDGRKETWTGPGFMKLPESSTLVFVINDLKTSMNYNVLIRYEPQSTTNWEEATILVKRPPIDPDSPCAKVRPQDDTILTNLPANQRSVLVRPPICLEKDKETEVRIYLGRQDGHTSNSRASVLIDSIVLIPSINDLPFLSNNTPAREEFERYNCGDQYYYDLNRDNVPEICKNYHASIGFYIRNGSESCQCDPSGSKSHQCDRYTGYCQCVENIVGARCDRCAPGTYGFSKFGCKRCDCNSIGSLDNFCDATSGQCKCRANTYGRACDLCQPGYFNFPNCQQCDCNGHAIECDDKTGACRECRDYTEGHRCERCIEGYYGDPRLGIDIPCRLCPCPGVKGDPNKSSHADRCELDPETKDVVCDCKEGYAGLLCDVCADNYYGDPIKGTCEKCDCNGNIDITKPGNCDPYTGKCLQCLHHTAGDNCEICEDGYYGDALEQACYKCNCSVLGTNFTRGNCDRVTGQCPCFNNVMGVNCDECTENHWRIALGTGCDPCECDPIGSLSAQCNPYIGKCDCKPGHGGRQCDQCQENHWGDPNIECYECDCNVYGSVSLQCMRENGSCPCKPGIGGYKCDMCARGYLGEAPECYACGECFDNWDLLIGNLRIQTEYAIANASKIKVVGATGAYTRDFEEMTMKLSEVENALESAKLGQSTVKELVSNISSLQEHLNQADNKIKESNDNLNAITSKINLGNVTLDGLRASIENLKSKTLELGNNATKLQEANLEGALNLTREAKERAVKAADDAESVQTIIANTDRQIKNTDRLIEMQYANFNNTQNENEKKLDELHDILSQFDVEFPKINEIMCGQESDTCDICGGAGCGKCGGISCDQGAITKAEQALDFANKTEHRIKEHELSAEDLFRAVTQVKQDTVSVRSRANDLFNRANNFKLSAEKVINDSVDLTSELKEFLSNTTNTPADVRTLANDILNLSIRIEPKEITELSQRINSTVSQLTNIENIISETKPDLDRANALKQNATAVNKEANITLEMANKVLEALDEAQAAQDAAEDAIDKANNDIEAAKGDLLPIALETEQAQKKANETMDEVEGLRFRLSDLQKNILKIESDADQVKQEANDVVNRAETAEQKARQLRQDFKTTNMSLAERANQTSNSRERAQLLLNRATKLASDTQTQLKLLANMEELYNDHNEQLNTLEKEIGELNSQMNYYLSEITKRSDNYRSCTTWLYLEPILLNDEGELGVKFRKVDQGFKQVARIVESDPRLSALLQTPRLQHMLDGISEQLNACQSALNQYIDDKRSIFPRLYFLSDDDLLELLGQARSGAEGRDSVLQTHLKKLFPGILGVGLGPEGLSITTLCCHYEETFTLEHPVDIDCPVEIWLKNLENEIRTSLKNITLNCISTNKDHDPFSLPTQIMCLAQNIRFTQQAEKAIANKELRSLKEAIEKENEYYATGEFEDEAEKFKKQALILQCAYYKAVISYLLEHNVVSTADWLWQKQLRFYLVNKSEVVARMGLAEISYSYEYLGNQTGQFVRTELAEECFLILTQSQHFGFIGNPFGPAGTGKTESVKALGGLLGRLVLIFNCDEALDGECMGRLLTGLSLSGAWGCFDEFNRLSTDTLATVSHQFSSILSAMLHKSDTSTTALLNGKQVEVSRWCGIAVTLNPAGRGYGGRRELPAALQRVLRPVALTTPTPAPLATHLLAAHGSVQPERLAHDLTTVFMLSSSLLSSQRHYDWGLRALKAAVGSCGAALRTHSARDEIAQRAILRKVLKLNNLSKLTKPDAERFENILSLVFADIPEEESKVDSIHASIESSFEPLQLTHNQLQTQKCMELFEQLQQRMGVVIVGPPGSGKTTIRKLLKAALVQRGRTIMEHVIYPKAVSRECLLGHVDAETRQWTDGVISTTALQVSQQPPDIWSWVVCDGDIDPEWIEALNSVLDDNRLLTLPSGWRVQFGQNVNFIFETHSLEHASPATISRMGIILFSEDDSCAKELLQNWIRKADRDNEVIRLVTPSLQNVIDRCLKWFFSHKNNVAVTSNRASMVKQILIQLEYIIQDVDTNKHLSPEEIIYLSLQYSVMGLLKESSIHLFEEEMSDVLGPTPNKPPGIGERVSEALIMSPRLDAPAQTLRAAVHARSHAIISGPEASAKYALAEYILRETDATVVTIDCTPILEPSDIITELKRKNVVRSTGASNSHVVLLVRAIHRAKLDAWGSSSVHAFLLQLIQGNGFWSSEDSGSQWHSTTRVSVVVTAETTVNIASRLTSALAHVTIPDPTDEELSELVRNYLTENMIRNITDLEMISLAQTILSMFKEIIERFDTKSHYVWNSSHLKQLCESVKWYSPSNVSEITMALHAQAQRIFKDRLITEDEKETFDGIVRKCLKIDKEFYYKSIQRGDGIYLETVDYANWYQNTQTLINQCLTDNEKNIINLEVCKELSHLCPSIALTLNGNIRTCVSAVGAGAVEAGYLTCAALSAQCLLAELPSHFTNTFRAALTAASEGTKTLLLVTEWTADAKNLAVIEAYIRAQSVYALPSYIMPAIGQNAEDVFINMKQNLGILICLNKDQENLSELLNRYPFLHTTGQLTWLERWSESTIREMPTLIIQRLIKEDGSDAWKEDQNAIPLEEITSIYNSLEADWLKSPYRYICFIKSFYNIVLKKKTTLSQRYNMLSAGVDALRRARSEVSVLQTQAAEQEVALSDKREKANKALEQISATVRANTDKHEEMQILKKNIELENEKLQIRKKEIEEELASVEPVIATARAAVGDIKPESLSEVRSLRAPPDVVRDVLEGVLRLMGIADTSWHSMKSFLSKRGVKEDIRCLDASQISAEAVQSVERLLEKRGASFEQATARRASAACAPLAAWVRANLAHAAVLSRVKPLQQQQRQLHKNLQQAESELEALSSGMSSVEERVTSLKEQLGQHTRDAAAIEMRLAAATETIQHANNLLQQLANEYDTWEEDLQNISLEISELNQRSLLAAAYLVYLPDLTEPQSKTQITKWSKLIGYEKEDFSVINFLSTPEKQLKWEADGLPLDQTALKNAVLISQILDTRRCGLTPLIIDPDGEALSWLRNTLNGTVPCEFVSQNRDKIHTAVQYAVRLNRFIVIYDVDCVHASWWGGNVVGGGKLLLLSRDTSLPQRLPAYVLAVLNPLYFTARLHALLDQLIHYTMQKQNPEMNEKAKEIKLKKATLQKQLYELQENLLKDLSSNNDILHDANVIASLNKTRETSMTISESLKSAQSIEEEFKFSCKAYEESALKAAHLILAVKELAGRKPLVSIPVETMLDVYVEAVKRVKDIKTMNSNDIVKHLLRRVIERVLLSLHKKEKYIIVLHLLRQVCDDLIPEKLWNLFVASYEFVDNREITIVKTSYNWIPDECLKKVTMIKLENEQLFIKLSLDDTIWLEFIKTGDIKTINKLNLTSFETVLAVSALRPDSLYRAVISLVDNVLGTGVMCGGDTIRRAQIWSSAKRSILLLGTHAADQLQAHAYPRLLKQLGIDEGRRAWNDAVEECRSGGWLAINVGASPFSKDLREFLDELRNRSFQDFSEEFRVWIIAEDREIPAVISGSCVNVVLESAEGVKRNVCSTLSAWSGGIHTAPVARRLVNIAMLHALALERRAYVPLGWSQWYEWGWGEISMMRACTVSQNTVGSSICSALCEAMYGARVPSPADRRLLRALVASCLGDAAQAHAYTLPGLKAPLPYTDRLQDYISAIENLPELDSPQLLGLAQNCRLAWERKAADDIVSGLKDITSTTPTRNNGIAPIKSLLNLWKKLMTGNPFVKAEYTVDKVGSGWWGCVCAGEASDAARSTRVLHRALASFAHRYQSHRVSTLQNVPEQWQLLWPGPEKPDDYIREFCFRARAAADRLTETISNNYLPKVLDIRSLLCPGRLLQALQANTAEQRKCSPYELRLSVHWDQKRLFRVYTECEGGLIVTGLQLSGCRWDNGALSPAQPLAPPHTPAPPLAFKYVPTGETLLQELRWAEVPLYGSVSRTALLCEVRAPLAPHFPANAATLHAAALFISPVD</sequence>
<keyword evidence="11" id="KW-0547">Nucleotide-binding</keyword>
<dbReference type="FunFam" id="2.60.120.260:FF:000010">
    <property type="entry name" value="Laminin subunit beta 1"/>
    <property type="match status" value="1"/>
</dbReference>
<feature type="disulfide bond" evidence="22">
    <location>
        <begin position="1009"/>
        <end position="1018"/>
    </location>
</feature>
<reference evidence="28 29" key="1">
    <citation type="submission" date="2023-11" db="EMBL/GenBank/DDBJ databases">
        <authorList>
            <person name="Okamura Y."/>
        </authorList>
    </citation>
    <scope>NUCLEOTIDE SEQUENCE [LARGE SCALE GENOMIC DNA]</scope>
</reference>
<dbReference type="Pfam" id="PF00055">
    <property type="entry name" value="Laminin_N"/>
    <property type="match status" value="1"/>
</dbReference>
<feature type="disulfide bond" evidence="22">
    <location>
        <begin position="803"/>
        <end position="812"/>
    </location>
</feature>
<dbReference type="PROSITE" id="PS01248">
    <property type="entry name" value="EGF_LAM_1"/>
    <property type="match status" value="4"/>
</dbReference>
<evidence type="ECO:0000256" key="14">
    <source>
        <dbReference type="ARBA" id="ARBA00022889"/>
    </source>
</evidence>
<dbReference type="GO" id="GO:0045505">
    <property type="term" value="F:dynein intermediate chain binding"/>
    <property type="evidence" value="ECO:0007669"/>
    <property type="project" value="InterPro"/>
</dbReference>
<feature type="disulfide bond" evidence="22">
    <location>
        <begin position="1138"/>
        <end position="1155"/>
    </location>
</feature>
<gene>
    <name evidence="28" type="ORF">LNINA_LOCUS10834</name>
</gene>
<feature type="disulfide bond" evidence="22">
    <location>
        <begin position="832"/>
        <end position="849"/>
    </location>
</feature>
<feature type="disulfide bond" evidence="22">
    <location>
        <begin position="517"/>
        <end position="529"/>
    </location>
</feature>
<feature type="disulfide bond" evidence="22">
    <location>
        <begin position="519"/>
        <end position="536"/>
    </location>
</feature>
<feature type="domain" description="Laminin EGF-like" evidence="25">
    <location>
        <begin position="782"/>
        <end position="829"/>
    </location>
</feature>
<keyword evidence="21 22" id="KW-0424">Laminin EGF-like domain</keyword>
<feature type="disulfide bond" evidence="22">
    <location>
        <begin position="500"/>
        <end position="514"/>
    </location>
</feature>
<feature type="disulfide bond" evidence="22">
    <location>
        <begin position="1090"/>
        <end position="1107"/>
    </location>
</feature>
<dbReference type="Pfam" id="PF08393">
    <property type="entry name" value="DHC_N2"/>
    <property type="match status" value="1"/>
</dbReference>
<feature type="disulfide bond" evidence="22">
    <location>
        <begin position="1136"/>
        <end position="1148"/>
    </location>
</feature>
<dbReference type="Pfam" id="PF18198">
    <property type="entry name" value="AAA_lid_11"/>
    <property type="match status" value="1"/>
</dbReference>
<dbReference type="SMART" id="SM00136">
    <property type="entry name" value="LamNT"/>
    <property type="match status" value="1"/>
</dbReference>
<dbReference type="FunFam" id="2.10.25.10:FF:000074">
    <property type="entry name" value="Laminin subunit alpha"/>
    <property type="match status" value="1"/>
</dbReference>
<dbReference type="GO" id="GO:0005524">
    <property type="term" value="F:ATP binding"/>
    <property type="evidence" value="ECO:0007669"/>
    <property type="project" value="UniProtKB-KW"/>
</dbReference>
<dbReference type="InterPro" id="IPR000742">
    <property type="entry name" value="EGF"/>
</dbReference>
<keyword evidence="19" id="KW-0325">Glycoprotein</keyword>
<dbReference type="SMART" id="SM00181">
    <property type="entry name" value="EGF"/>
    <property type="match status" value="7"/>
</dbReference>
<dbReference type="InterPro" id="IPR035706">
    <property type="entry name" value="AAA_9"/>
</dbReference>
<dbReference type="GO" id="GO:0005604">
    <property type="term" value="C:basement membrane"/>
    <property type="evidence" value="ECO:0007669"/>
    <property type="project" value="UniProtKB-SubCell"/>
</dbReference>
<feature type="disulfide bond" evidence="22">
    <location>
        <begin position="436"/>
        <end position="445"/>
    </location>
</feature>
<dbReference type="PANTHER" id="PTHR45703">
    <property type="entry name" value="DYNEIN HEAVY CHAIN"/>
    <property type="match status" value="1"/>
</dbReference>
<evidence type="ECO:0000256" key="10">
    <source>
        <dbReference type="ARBA" id="ARBA00022737"/>
    </source>
</evidence>
<dbReference type="Pfam" id="PF12774">
    <property type="entry name" value="AAA_6"/>
    <property type="match status" value="1"/>
</dbReference>
<dbReference type="Gene3D" id="3.40.50.300">
    <property type="entry name" value="P-loop containing nucleotide triphosphate hydrolases"/>
    <property type="match status" value="4"/>
</dbReference>
<evidence type="ECO:0000256" key="1">
    <source>
        <dbReference type="ARBA" id="ARBA00004245"/>
    </source>
</evidence>
<accession>A0AAV1JS64</accession>
<dbReference type="GO" id="GO:0009888">
    <property type="term" value="P:tissue development"/>
    <property type="evidence" value="ECO:0007669"/>
    <property type="project" value="UniProtKB-ARBA"/>
</dbReference>
<keyword evidence="5" id="KW-0963">Cytoplasm</keyword>
<dbReference type="FunFam" id="2.10.25.10:FF:000130">
    <property type="entry name" value="Laminin subunit beta 1"/>
    <property type="match status" value="1"/>
</dbReference>
<dbReference type="InterPro" id="IPR026983">
    <property type="entry name" value="DHC"/>
</dbReference>
<keyword evidence="17 22" id="KW-1015">Disulfide bond</keyword>
<dbReference type="SUPFAM" id="SSF52540">
    <property type="entry name" value="P-loop containing nucleoside triphosphate hydrolases"/>
    <property type="match status" value="3"/>
</dbReference>
<dbReference type="GO" id="GO:0000235">
    <property type="term" value="C:astral microtubule"/>
    <property type="evidence" value="ECO:0007669"/>
    <property type="project" value="UniProtKB-ARBA"/>
</dbReference>
<keyword evidence="12" id="KW-0067">ATP-binding</keyword>
<evidence type="ECO:0000256" key="24">
    <source>
        <dbReference type="SAM" id="SignalP"/>
    </source>
</evidence>
<dbReference type="GO" id="GO:0030286">
    <property type="term" value="C:dynein complex"/>
    <property type="evidence" value="ECO:0007669"/>
    <property type="project" value="UniProtKB-KW"/>
</dbReference>
<dbReference type="InterPro" id="IPR027417">
    <property type="entry name" value="P-loop_NTPase"/>
</dbReference>
<feature type="disulfide bond" evidence="22">
    <location>
        <begin position="851"/>
        <end position="860"/>
    </location>
</feature>
<feature type="domain" description="Laminin EGF-like" evidence="25">
    <location>
        <begin position="876"/>
        <end position="925"/>
    </location>
</feature>
<dbReference type="GO" id="GO:0051959">
    <property type="term" value="F:dynein light intermediate chain binding"/>
    <property type="evidence" value="ECO:0007669"/>
    <property type="project" value="InterPro"/>
</dbReference>
<dbReference type="GO" id="GO:0030054">
    <property type="term" value="C:cell junction"/>
    <property type="evidence" value="ECO:0007669"/>
    <property type="project" value="UniProtKB-ARBA"/>
</dbReference>
<dbReference type="PRINTS" id="PR00011">
    <property type="entry name" value="EGFLAMININ"/>
</dbReference>
<keyword evidence="20" id="KW-0206">Cytoskeleton</keyword>
<keyword evidence="16 23" id="KW-0175">Coiled coil</keyword>
<comment type="subcellular location">
    <subcellularLocation>
        <location evidence="1">Cytoplasm</location>
        <location evidence="1">Cytoskeleton</location>
    </subcellularLocation>
    <subcellularLocation>
        <location evidence="2">Secreted</location>
        <location evidence="2">Extracellular space</location>
        <location evidence="2">Extracellular matrix</location>
        <location evidence="2">Basement membrane</location>
    </subcellularLocation>
</comment>
<dbReference type="FunFam" id="2.10.25.10:FF:000388">
    <property type="entry name" value="Laminin subunit alpha"/>
    <property type="match status" value="1"/>
</dbReference>
<dbReference type="Gene3D" id="1.10.8.710">
    <property type="match status" value="1"/>
</dbReference>
<name>A0AAV1JS64_9NEOP</name>
<dbReference type="InterPro" id="IPR035699">
    <property type="entry name" value="AAA_6"/>
</dbReference>
<feature type="coiled-coil region" evidence="23">
    <location>
        <begin position="3236"/>
        <end position="3309"/>
    </location>
</feature>
<feature type="disulfide bond" evidence="22">
    <location>
        <begin position="784"/>
        <end position="801"/>
    </location>
</feature>
<keyword evidence="10" id="KW-0677">Repeat</keyword>
<comment type="caution">
    <text evidence="28">The sequence shown here is derived from an EMBL/GenBank/DDBJ whole genome shotgun (WGS) entry which is preliminary data.</text>
</comment>
<dbReference type="Pfam" id="PF18199">
    <property type="entry name" value="Dynein_C"/>
    <property type="match status" value="1"/>
</dbReference>
<comment type="similarity">
    <text evidence="3">Belongs to the dynein heavy chain family.</text>
</comment>
<dbReference type="InterPro" id="IPR042219">
    <property type="entry name" value="AAA_lid_11_sf"/>
</dbReference>
<dbReference type="GO" id="GO:0030473">
    <property type="term" value="P:nuclear migration along microtubule"/>
    <property type="evidence" value="ECO:0007669"/>
    <property type="project" value="UniProtKB-ARBA"/>
</dbReference>
<dbReference type="InterPro" id="IPR056863">
    <property type="entry name" value="LMN_ATRN_NET-like_EGF"/>
</dbReference>
<evidence type="ECO:0000256" key="20">
    <source>
        <dbReference type="ARBA" id="ARBA00023212"/>
    </source>
</evidence>
<dbReference type="Gene3D" id="2.10.25.10">
    <property type="entry name" value="Laminin"/>
    <property type="match status" value="11"/>
</dbReference>
<dbReference type="Pfam" id="PF00053">
    <property type="entry name" value="EGF_laminin"/>
    <property type="match status" value="11"/>
</dbReference>
<evidence type="ECO:0000256" key="4">
    <source>
        <dbReference type="ARBA" id="ARBA00022197"/>
    </source>
</evidence>
<dbReference type="InterPro" id="IPR043160">
    <property type="entry name" value="Dynein_C_barrel"/>
</dbReference>
<dbReference type="Pfam" id="PF24973">
    <property type="entry name" value="EGF_LMN_ATRN"/>
    <property type="match status" value="2"/>
</dbReference>
<feature type="domain" description="Laminin EGF-like" evidence="25">
    <location>
        <begin position="830"/>
        <end position="875"/>
    </location>
</feature>
<dbReference type="Gene3D" id="1.20.920.20">
    <property type="match status" value="1"/>
</dbReference>
<dbReference type="CDD" id="cd22302">
    <property type="entry name" value="cc_DmLAMB1-like_C"/>
    <property type="match status" value="1"/>
</dbReference>
<dbReference type="PANTHER" id="PTHR45703:SF22">
    <property type="entry name" value="DYNEIN CYTOPLASMIC 2 HEAVY CHAIN 1"/>
    <property type="match status" value="1"/>
</dbReference>
<keyword evidence="13" id="KW-0084">Basement membrane</keyword>
<dbReference type="FunFam" id="2.10.25.10:FF:000135">
    <property type="entry name" value="Laminin subunit beta 4"/>
    <property type="match status" value="1"/>
</dbReference>
<dbReference type="InterPro" id="IPR042228">
    <property type="entry name" value="Dynein_linker_3"/>
</dbReference>
<dbReference type="PROSITE" id="PS51116">
    <property type="entry name" value="LAMININ_IVB"/>
    <property type="match status" value="1"/>
</dbReference>
<organism evidence="28 29">
    <name type="scientific">Leptosia nina</name>
    <dbReference type="NCBI Taxonomy" id="320188"/>
    <lineage>
        <taxon>Eukaryota</taxon>
        <taxon>Metazoa</taxon>
        <taxon>Ecdysozoa</taxon>
        <taxon>Arthropoda</taxon>
        <taxon>Hexapoda</taxon>
        <taxon>Insecta</taxon>
        <taxon>Pterygota</taxon>
        <taxon>Neoptera</taxon>
        <taxon>Endopterygota</taxon>
        <taxon>Lepidoptera</taxon>
        <taxon>Glossata</taxon>
        <taxon>Ditrysia</taxon>
        <taxon>Papilionoidea</taxon>
        <taxon>Pieridae</taxon>
        <taxon>Pierinae</taxon>
        <taxon>Leptosia</taxon>
    </lineage>
</organism>
<feature type="domain" description="Laminin EGF-like" evidence="25">
    <location>
        <begin position="1088"/>
        <end position="1135"/>
    </location>
</feature>
<feature type="domain" description="Laminin EGF-like" evidence="25">
    <location>
        <begin position="466"/>
        <end position="516"/>
    </location>
</feature>
<feature type="disulfide bond" evidence="22">
    <location>
        <begin position="538"/>
        <end position="547"/>
    </location>
</feature>
<feature type="disulfide bond" evidence="22">
    <location>
        <begin position="1088"/>
        <end position="1100"/>
    </location>
</feature>
<keyword evidence="8" id="KW-0493">Microtubule</keyword>
<dbReference type="Gene3D" id="3.20.180.20">
    <property type="entry name" value="Dynein heavy chain, N-terminal domain 2"/>
    <property type="match status" value="1"/>
</dbReference>
<dbReference type="FunFam" id="1.20.920.20:FF:000002">
    <property type="entry name" value="Cytoplasmic dynein 1 heavy chain"/>
    <property type="match status" value="1"/>
</dbReference>
<feature type="disulfide bond" evidence="22">
    <location>
        <begin position="1109"/>
        <end position="1118"/>
    </location>
</feature>
<dbReference type="FunFam" id="2.10.25.10:FF:000065">
    <property type="entry name" value="Laminin subunit beta 1"/>
    <property type="match status" value="1"/>
</dbReference>
<dbReference type="PROSITE" id="PS00022">
    <property type="entry name" value="EGF_1"/>
    <property type="match status" value="1"/>
</dbReference>
<evidence type="ECO:0000256" key="5">
    <source>
        <dbReference type="ARBA" id="ARBA00022490"/>
    </source>
</evidence>
<dbReference type="GO" id="GO:0008569">
    <property type="term" value="F:minus-end-directed microtubule motor activity"/>
    <property type="evidence" value="ECO:0007669"/>
    <property type="project" value="UniProtKB-ARBA"/>
</dbReference>
<dbReference type="Gene3D" id="2.170.300.10">
    <property type="entry name" value="Tie2 ligand-binding domain superfamily"/>
    <property type="match status" value="1"/>
</dbReference>
<dbReference type="Gene3D" id="6.10.140.1060">
    <property type="match status" value="1"/>
</dbReference>
<dbReference type="InterPro" id="IPR013602">
    <property type="entry name" value="Dynein_heavy_linker"/>
</dbReference>
<feature type="disulfide bond" evidence="22">
    <location>
        <begin position="1060"/>
        <end position="1069"/>
    </location>
</feature>
<evidence type="ECO:0000256" key="21">
    <source>
        <dbReference type="ARBA" id="ARBA00023292"/>
    </source>
</evidence>
<evidence type="ECO:0000256" key="22">
    <source>
        <dbReference type="PROSITE-ProRule" id="PRU00460"/>
    </source>
</evidence>
<feature type="domain" description="Laminin IV type B" evidence="26">
    <location>
        <begin position="556"/>
        <end position="776"/>
    </location>
</feature>
<dbReference type="Pfam" id="PF22597">
    <property type="entry name" value="DYN_lid"/>
    <property type="match status" value="1"/>
</dbReference>
<comment type="caution">
    <text evidence="22">Lacks conserved residue(s) required for the propagation of feature annotation.</text>
</comment>
<dbReference type="GO" id="GO:0048731">
    <property type="term" value="P:system development"/>
    <property type="evidence" value="ECO:0007669"/>
    <property type="project" value="UniProtKB-ARBA"/>
</dbReference>
<feature type="coiled-coil region" evidence="23">
    <location>
        <begin position="3734"/>
        <end position="3761"/>
    </location>
</feature>
<dbReference type="Gene3D" id="2.60.120.260">
    <property type="entry name" value="Galactose-binding domain-like"/>
    <property type="match status" value="1"/>
</dbReference>
<evidence type="ECO:0000259" key="25">
    <source>
        <dbReference type="PROSITE" id="PS50027"/>
    </source>
</evidence>
<feature type="chain" id="PRO_5043550300" description="Dynein heavy chain, cytoplasmic" evidence="24">
    <location>
        <begin position="19"/>
        <end position="4586"/>
    </location>
</feature>
<feature type="disulfide bond" evidence="22">
    <location>
        <begin position="782"/>
        <end position="794"/>
    </location>
</feature>
<keyword evidence="6" id="KW-0964">Secreted</keyword>
<protein>
    <recommendedName>
        <fullName evidence="4">Dynein heavy chain, cytoplasmic</fullName>
    </recommendedName>
</protein>
<dbReference type="SMART" id="SM00180">
    <property type="entry name" value="EGF_Lam"/>
    <property type="match status" value="13"/>
</dbReference>
<evidence type="ECO:0000313" key="29">
    <source>
        <dbReference type="Proteomes" id="UP001497472"/>
    </source>
</evidence>
<feature type="coiled-coil region" evidence="23">
    <location>
        <begin position="1577"/>
        <end position="1691"/>
    </location>
</feature>
<dbReference type="GO" id="GO:0048468">
    <property type="term" value="P:cell development"/>
    <property type="evidence" value="ECO:0007669"/>
    <property type="project" value="UniProtKB-ARBA"/>
</dbReference>
<dbReference type="Gene3D" id="1.20.140.100">
    <property type="entry name" value="Dynein heavy chain, N-terminal domain 2"/>
    <property type="match status" value="1"/>
</dbReference>
<feature type="domain" description="Laminin EGF-like" evidence="25">
    <location>
        <begin position="517"/>
        <end position="563"/>
    </location>
</feature>
<dbReference type="InterPro" id="IPR043157">
    <property type="entry name" value="Dynein_AAA1S"/>
</dbReference>
<evidence type="ECO:0000256" key="23">
    <source>
        <dbReference type="SAM" id="Coils"/>
    </source>
</evidence>
<dbReference type="Gene3D" id="1.10.8.720">
    <property type="entry name" value="Region D6 of dynein motor"/>
    <property type="match status" value="1"/>
</dbReference>
<dbReference type="GO" id="GO:0005938">
    <property type="term" value="C:cell cortex"/>
    <property type="evidence" value="ECO:0007669"/>
    <property type="project" value="UniProtKB-ARBA"/>
</dbReference>
<evidence type="ECO:0000256" key="3">
    <source>
        <dbReference type="ARBA" id="ARBA00008887"/>
    </source>
</evidence>
<keyword evidence="9 24" id="KW-0732">Signal</keyword>
<dbReference type="FunFam" id="2.170.300.10:FF:000001">
    <property type="entry name" value="Laminin subunit beta-1"/>
    <property type="match status" value="1"/>
</dbReference>
<feature type="domain" description="Laminin EGF-like" evidence="25">
    <location>
        <begin position="405"/>
        <end position="465"/>
    </location>
</feature>
<dbReference type="InterPro" id="IPR008211">
    <property type="entry name" value="Laminin_N"/>
</dbReference>
<feature type="domain" description="Laminin N-terminal" evidence="27">
    <location>
        <begin position="39"/>
        <end position="278"/>
    </location>
</feature>
<dbReference type="InterPro" id="IPR013015">
    <property type="entry name" value="Laminin_IV_B"/>
</dbReference>
<dbReference type="InterPro" id="IPR042222">
    <property type="entry name" value="Dynein_2_N"/>
</dbReference>
<dbReference type="Pfam" id="PF12781">
    <property type="entry name" value="AAA_9"/>
    <property type="match status" value="2"/>
</dbReference>
<feature type="coiled-coil region" evidence="23">
    <location>
        <begin position="1734"/>
        <end position="1768"/>
    </location>
</feature>
<dbReference type="Proteomes" id="UP001497472">
    <property type="component" value="Unassembled WGS sequence"/>
</dbReference>
<evidence type="ECO:0000256" key="17">
    <source>
        <dbReference type="ARBA" id="ARBA00023157"/>
    </source>
</evidence>
<feature type="domain" description="Laminin EGF-like" evidence="25">
    <location>
        <begin position="1037"/>
        <end position="1087"/>
    </location>
</feature>
<evidence type="ECO:0000256" key="13">
    <source>
        <dbReference type="ARBA" id="ARBA00022869"/>
    </source>
</evidence>
<dbReference type="CDD" id="cd00055">
    <property type="entry name" value="EGF_Lam"/>
    <property type="match status" value="13"/>
</dbReference>
<dbReference type="Gene3D" id="3.10.490.20">
    <property type="match status" value="1"/>
</dbReference>
<evidence type="ECO:0000256" key="15">
    <source>
        <dbReference type="ARBA" id="ARBA00023017"/>
    </source>
</evidence>
<dbReference type="GO" id="GO:0000070">
    <property type="term" value="P:mitotic sister chromatid segregation"/>
    <property type="evidence" value="ECO:0007669"/>
    <property type="project" value="UniProtKB-ARBA"/>
</dbReference>
<evidence type="ECO:0000259" key="26">
    <source>
        <dbReference type="PROSITE" id="PS51116"/>
    </source>
</evidence>
<dbReference type="GO" id="GO:0007155">
    <property type="term" value="P:cell adhesion"/>
    <property type="evidence" value="ECO:0007669"/>
    <property type="project" value="UniProtKB-KW"/>
</dbReference>
<evidence type="ECO:0000256" key="11">
    <source>
        <dbReference type="ARBA" id="ARBA00022741"/>
    </source>
</evidence>
<dbReference type="PROSITE" id="PS51117">
    <property type="entry name" value="LAMININ_NTER"/>
    <property type="match status" value="1"/>
</dbReference>
<evidence type="ECO:0000256" key="16">
    <source>
        <dbReference type="ARBA" id="ARBA00023054"/>
    </source>
</evidence>
<dbReference type="EMBL" id="CAVLEF010000132">
    <property type="protein sequence ID" value="CAK1551721.1"/>
    <property type="molecule type" value="Genomic_DNA"/>
</dbReference>
<evidence type="ECO:0000256" key="12">
    <source>
        <dbReference type="ARBA" id="ARBA00022840"/>
    </source>
</evidence>
<proteinExistence type="inferred from homology"/>
<dbReference type="Pfam" id="PF12777">
    <property type="entry name" value="MT"/>
    <property type="match status" value="1"/>
</dbReference>
<dbReference type="PROSITE" id="PS50027">
    <property type="entry name" value="EGF_LAM_2"/>
    <property type="match status" value="10"/>
</dbReference>
<evidence type="ECO:0000256" key="2">
    <source>
        <dbReference type="ARBA" id="ARBA00004302"/>
    </source>
</evidence>
<dbReference type="GO" id="GO:0048513">
    <property type="term" value="P:animal organ development"/>
    <property type="evidence" value="ECO:0007669"/>
    <property type="project" value="UniProtKB-ARBA"/>
</dbReference>
<feature type="disulfide bond" evidence="22">
    <location>
        <begin position="488"/>
        <end position="497"/>
    </location>
</feature>
<feature type="coiled-coil region" evidence="23">
    <location>
        <begin position="1248"/>
        <end position="1317"/>
    </location>
</feature>
<evidence type="ECO:0000259" key="27">
    <source>
        <dbReference type="PROSITE" id="PS51117"/>
    </source>
</evidence>
<feature type="disulfide bond" evidence="22">
    <location>
        <begin position="895"/>
        <end position="904"/>
    </location>
</feature>
<dbReference type="GO" id="GO:1902850">
    <property type="term" value="P:microtubule cytoskeleton organization involved in mitosis"/>
    <property type="evidence" value="ECO:0007669"/>
    <property type="project" value="UniProtKB-ARBA"/>
</dbReference>
<evidence type="ECO:0000256" key="6">
    <source>
        <dbReference type="ARBA" id="ARBA00022525"/>
    </source>
</evidence>
<evidence type="ECO:0000256" key="19">
    <source>
        <dbReference type="ARBA" id="ARBA00023180"/>
    </source>
</evidence>
<evidence type="ECO:0000256" key="8">
    <source>
        <dbReference type="ARBA" id="ARBA00022701"/>
    </source>
</evidence>
<dbReference type="InterPro" id="IPR041658">
    <property type="entry name" value="AAA_lid_11"/>
</dbReference>
<dbReference type="FunFam" id="2.10.25.10:FF:000011">
    <property type="entry name" value="Cadherin EGF LAG seven-pass G-type receptor"/>
    <property type="match status" value="2"/>
</dbReference>
<dbReference type="InterPro" id="IPR024743">
    <property type="entry name" value="Dynein_HC_stalk"/>
</dbReference>
<feature type="signal peptide" evidence="24">
    <location>
        <begin position="1"/>
        <end position="18"/>
    </location>
</feature>
<dbReference type="FunFam" id="2.10.25.10:FF:000090">
    <property type="entry name" value="laminin subunit alpha"/>
    <property type="match status" value="1"/>
</dbReference>
<dbReference type="FunFam" id="2.10.25.10:FF:000145">
    <property type="entry name" value="Laminin subunit beta 1"/>
    <property type="match status" value="1"/>
</dbReference>
<dbReference type="InterPro" id="IPR041228">
    <property type="entry name" value="Dynein_C"/>
</dbReference>
<dbReference type="SUPFAM" id="SSF57196">
    <property type="entry name" value="EGF/Laminin"/>
    <property type="match status" value="12"/>
</dbReference>
<feature type="domain" description="Laminin EGF-like" evidence="25">
    <location>
        <begin position="985"/>
        <end position="1036"/>
    </location>
</feature>
<evidence type="ECO:0000313" key="28">
    <source>
        <dbReference type="EMBL" id="CAK1551721.1"/>
    </source>
</evidence>